<name>A0A1F8F3C4_9BACT</name>
<accession>A0A1F8F3C4</accession>
<dbReference type="EMBL" id="MGJN01000003">
    <property type="protein sequence ID" value="OGN07634.1"/>
    <property type="molecule type" value="Genomic_DNA"/>
</dbReference>
<comment type="caution">
    <text evidence="1">The sequence shown here is derived from an EMBL/GenBank/DDBJ whole genome shotgun (WGS) entry which is preliminary data.</text>
</comment>
<protein>
    <submittedName>
        <fullName evidence="1">Uncharacterized protein</fullName>
    </submittedName>
</protein>
<sequence length="529" mass="61246">MGLLVLINLFLFRTNSAPLNEEWSLDDNESEKVDWDKEYAQHREAGKKFCNEYKYPNEALDNWPKEPLEAFVICKSAEKIGDYINVVYVWNDIRNPNSEFDAIIEYKKVNDVNLAAIMGVMSTSNYYFFYNDEFLADLIVSNGKRHGPSYEIVSDKLNNQWFVSTKLGNSGSDMSEYVDTWYWIEKDRLELKKVLEYPSIGGFGSGWGIFNDSGWLGSSFSVEKSFKNIDGNSYIDFDFRRLYEFGDEELISDKVSMRYQWDSAASNFTYISGNSDFRLSNINGINAPLFTQERNECNHNSWLFCMYADFLKEFYQPLAKVAAGSDVGKKQALAEILILEFNENIDEKVKQDLEWFNNLSEVQHLLNLLGVIKVNPTFNDVVFTWCNIGSLYRDKEITWNAVVSPNAHTSGIRFWVIDKEHPVGSHEKHGHFWGTFLASADDPRSKEDFSNDEEGLRKWGEEWDSSWVKYIFDVFGNIGDNDRDRNTIFEVTATVDNVMCEEKDGDEFIYNDGGYVETWVKKIEIIKSN</sequence>
<evidence type="ECO:0000313" key="1">
    <source>
        <dbReference type="EMBL" id="OGN07634.1"/>
    </source>
</evidence>
<reference evidence="1 2" key="1">
    <citation type="journal article" date="2016" name="Nat. Commun.">
        <title>Thousands of microbial genomes shed light on interconnected biogeochemical processes in an aquifer system.</title>
        <authorList>
            <person name="Anantharaman K."/>
            <person name="Brown C.T."/>
            <person name="Hug L.A."/>
            <person name="Sharon I."/>
            <person name="Castelle C.J."/>
            <person name="Probst A.J."/>
            <person name="Thomas B.C."/>
            <person name="Singh A."/>
            <person name="Wilkins M.J."/>
            <person name="Karaoz U."/>
            <person name="Brodie E.L."/>
            <person name="Williams K.H."/>
            <person name="Hubbard S.S."/>
            <person name="Banfield J.F."/>
        </authorList>
    </citation>
    <scope>NUCLEOTIDE SEQUENCE [LARGE SCALE GENOMIC DNA]</scope>
</reference>
<dbReference type="Proteomes" id="UP000176834">
    <property type="component" value="Unassembled WGS sequence"/>
</dbReference>
<dbReference type="AlphaFoldDB" id="A0A1F8F3C4"/>
<evidence type="ECO:0000313" key="2">
    <source>
        <dbReference type="Proteomes" id="UP000176834"/>
    </source>
</evidence>
<organism evidence="1 2">
    <name type="scientific">Candidatus Yanofskybacteria bacterium RIFCSPHIGHO2_02_FULL_38_22b</name>
    <dbReference type="NCBI Taxonomy" id="1802673"/>
    <lineage>
        <taxon>Bacteria</taxon>
        <taxon>Candidatus Yanofskyibacteriota</taxon>
    </lineage>
</organism>
<gene>
    <name evidence="1" type="ORF">A3B86_02230</name>
</gene>
<proteinExistence type="predicted"/>